<evidence type="ECO:0000313" key="1">
    <source>
        <dbReference type="EMBL" id="OGF26770.1"/>
    </source>
</evidence>
<name>A0A1F5SJB1_9BACT</name>
<protein>
    <submittedName>
        <fullName evidence="1">Uncharacterized protein</fullName>
    </submittedName>
</protein>
<organism evidence="1 2">
    <name type="scientific">Candidatus Falkowbacteria bacterium RIFOXYA2_FULL_47_19</name>
    <dbReference type="NCBI Taxonomy" id="1797994"/>
    <lineage>
        <taxon>Bacteria</taxon>
        <taxon>Candidatus Falkowiibacteriota</taxon>
    </lineage>
</organism>
<dbReference type="AlphaFoldDB" id="A0A1F5SJB1"/>
<dbReference type="Proteomes" id="UP000178367">
    <property type="component" value="Unassembled WGS sequence"/>
</dbReference>
<comment type="caution">
    <text evidence="1">The sequence shown here is derived from an EMBL/GenBank/DDBJ whole genome shotgun (WGS) entry which is preliminary data.</text>
</comment>
<gene>
    <name evidence="1" type="ORF">A2227_06630</name>
</gene>
<accession>A0A1F5SJB1</accession>
<proteinExistence type="predicted"/>
<reference evidence="1 2" key="1">
    <citation type="journal article" date="2016" name="Nat. Commun.">
        <title>Thousands of microbial genomes shed light on interconnected biogeochemical processes in an aquifer system.</title>
        <authorList>
            <person name="Anantharaman K."/>
            <person name="Brown C.T."/>
            <person name="Hug L.A."/>
            <person name="Sharon I."/>
            <person name="Castelle C.J."/>
            <person name="Probst A.J."/>
            <person name="Thomas B.C."/>
            <person name="Singh A."/>
            <person name="Wilkins M.J."/>
            <person name="Karaoz U."/>
            <person name="Brodie E.L."/>
            <person name="Williams K.H."/>
            <person name="Hubbard S.S."/>
            <person name="Banfield J.F."/>
        </authorList>
    </citation>
    <scope>NUCLEOTIDE SEQUENCE [LARGE SCALE GENOMIC DNA]</scope>
</reference>
<sequence length="140" mass="15505">MTRGYDREVNAEAVLIATNDLLGKENYAVAELRDETCFGNQDCETPFEYLIRSSCPYDSRCLEGRCAVVCPYILDPEWVKVTRAILDCEAEEASQNHDLSVALALKNGGRIGAFEPEIDEIIRIADEAAGKCGKIRIATE</sequence>
<evidence type="ECO:0000313" key="2">
    <source>
        <dbReference type="Proteomes" id="UP000178367"/>
    </source>
</evidence>
<dbReference type="STRING" id="1797994.A2227_06630"/>
<dbReference type="EMBL" id="MFGB01000014">
    <property type="protein sequence ID" value="OGF26770.1"/>
    <property type="molecule type" value="Genomic_DNA"/>
</dbReference>